<keyword evidence="3" id="KW-1185">Reference proteome</keyword>
<sequence length="130" mass="14154">MKTSTSTLIRRRRAPYSTQAEAAAAEEEEEERNCRRECSLFAIAWPDSTLPPPPVPAAAEPILQCAAGHVHISLSTAEAGPAQFTKQERYVAVLESLGIKCQCCDGAGGECRSSWDSTCNKLDCHNLKFL</sequence>
<dbReference type="EMBL" id="CP097510">
    <property type="protein sequence ID" value="URE38222.1"/>
    <property type="molecule type" value="Genomic_DNA"/>
</dbReference>
<dbReference type="Proteomes" id="UP001055439">
    <property type="component" value="Chromosome 8"/>
</dbReference>
<gene>
    <name evidence="2" type="ORF">MUK42_05818</name>
</gene>
<reference evidence="2" key="1">
    <citation type="submission" date="2022-05" db="EMBL/GenBank/DDBJ databases">
        <title>The Musa troglodytarum L. genome provides insights into the mechanism of non-climacteric behaviour and enrichment of carotenoids.</title>
        <authorList>
            <person name="Wang J."/>
        </authorList>
    </citation>
    <scope>NUCLEOTIDE SEQUENCE</scope>
    <source>
        <tissue evidence="2">Leaf</tissue>
    </source>
</reference>
<evidence type="ECO:0000313" key="3">
    <source>
        <dbReference type="Proteomes" id="UP001055439"/>
    </source>
</evidence>
<accession>A0A9E7HX00</accession>
<dbReference type="PANTHER" id="PTHR37078:SF6">
    <property type="entry name" value="NODULE CYSTEINE-RICH (NCR) SECRETED PEPTIDE"/>
    <property type="match status" value="1"/>
</dbReference>
<evidence type="ECO:0000313" key="2">
    <source>
        <dbReference type="EMBL" id="URE38222.1"/>
    </source>
</evidence>
<organism evidence="2 3">
    <name type="scientific">Musa troglodytarum</name>
    <name type="common">fe'i banana</name>
    <dbReference type="NCBI Taxonomy" id="320322"/>
    <lineage>
        <taxon>Eukaryota</taxon>
        <taxon>Viridiplantae</taxon>
        <taxon>Streptophyta</taxon>
        <taxon>Embryophyta</taxon>
        <taxon>Tracheophyta</taxon>
        <taxon>Spermatophyta</taxon>
        <taxon>Magnoliopsida</taxon>
        <taxon>Liliopsida</taxon>
        <taxon>Zingiberales</taxon>
        <taxon>Musaceae</taxon>
        <taxon>Musa</taxon>
    </lineage>
</organism>
<dbReference type="PANTHER" id="PTHR37078">
    <property type="entry name" value="NODULE CYSTEINE-RICH (NCR) SECRETED PEPTIDE"/>
    <property type="match status" value="1"/>
</dbReference>
<dbReference type="AlphaFoldDB" id="A0A9E7HX00"/>
<name>A0A9E7HX00_9LILI</name>
<protein>
    <submittedName>
        <fullName evidence="2">Uncharacterized protein</fullName>
    </submittedName>
</protein>
<evidence type="ECO:0000256" key="1">
    <source>
        <dbReference type="SAM" id="MobiDB-lite"/>
    </source>
</evidence>
<proteinExistence type="predicted"/>
<dbReference type="OrthoDB" id="754109at2759"/>
<feature type="region of interest" description="Disordered" evidence="1">
    <location>
        <begin position="1"/>
        <end position="28"/>
    </location>
</feature>